<protein>
    <submittedName>
        <fullName evidence="1">Uncharacterized protein</fullName>
    </submittedName>
</protein>
<evidence type="ECO:0000313" key="2">
    <source>
        <dbReference type="Proteomes" id="UP000799777"/>
    </source>
</evidence>
<dbReference type="PANTHER" id="PTHR37048">
    <property type="entry name" value="QUESTIONABLE PROTEIN"/>
    <property type="match status" value="1"/>
</dbReference>
<reference evidence="1" key="1">
    <citation type="journal article" date="2020" name="Stud. Mycol.">
        <title>101 Dothideomycetes genomes: a test case for predicting lifestyles and emergence of pathogens.</title>
        <authorList>
            <person name="Haridas S."/>
            <person name="Albert R."/>
            <person name="Binder M."/>
            <person name="Bloem J."/>
            <person name="Labutti K."/>
            <person name="Salamov A."/>
            <person name="Andreopoulos B."/>
            <person name="Baker S."/>
            <person name="Barry K."/>
            <person name="Bills G."/>
            <person name="Bluhm B."/>
            <person name="Cannon C."/>
            <person name="Castanera R."/>
            <person name="Culley D."/>
            <person name="Daum C."/>
            <person name="Ezra D."/>
            <person name="Gonzalez J."/>
            <person name="Henrissat B."/>
            <person name="Kuo A."/>
            <person name="Liang C."/>
            <person name="Lipzen A."/>
            <person name="Lutzoni F."/>
            <person name="Magnuson J."/>
            <person name="Mondo S."/>
            <person name="Nolan M."/>
            <person name="Ohm R."/>
            <person name="Pangilinan J."/>
            <person name="Park H.-J."/>
            <person name="Ramirez L."/>
            <person name="Alfaro M."/>
            <person name="Sun H."/>
            <person name="Tritt A."/>
            <person name="Yoshinaga Y."/>
            <person name="Zwiers L.-H."/>
            <person name="Turgeon B."/>
            <person name="Goodwin S."/>
            <person name="Spatafora J."/>
            <person name="Crous P."/>
            <person name="Grigoriev I."/>
        </authorList>
    </citation>
    <scope>NUCLEOTIDE SEQUENCE</scope>
    <source>
        <strain evidence="1">CBS 110217</strain>
    </source>
</reference>
<keyword evidence="2" id="KW-1185">Reference proteome</keyword>
<dbReference type="EMBL" id="ML978157">
    <property type="protein sequence ID" value="KAF2035500.1"/>
    <property type="molecule type" value="Genomic_DNA"/>
</dbReference>
<sequence length="351" mass="39556">MTISAQHHEYKTHYFEQPKAAITLHRAMTEEIVNCVDASRVAEGRIFWLPSKTDLPRGAVRRHHGKGKIEDRIYDHPVVVVSRPAEASHKAVFHLITSLDGKKLEDMYDEAVPAQASRRTWYLPIWPTPEHPDAISKKTRKRFPTLKLRDGAMLKKESWVNIRHVYDIDISLLLPYNNPSDPSRDLYYFESQSMSQMRGKCKGLTEYEPGPQYRGGLPDRSRSELLDILTDSSVSADQVGESLESLSLEATSLASEPFERMFQQTAVESDRIAGSPSKVPPDGKKNSYFMSSLHDNVVQPGNQFLSSFQSVAVLAGQRTAAISLDPFLSREPLDRFWRDTKGATAVIIASL</sequence>
<comment type="caution">
    <text evidence="1">The sequence shown here is derived from an EMBL/GenBank/DDBJ whole genome shotgun (WGS) entry which is preliminary data.</text>
</comment>
<evidence type="ECO:0000313" key="1">
    <source>
        <dbReference type="EMBL" id="KAF2035500.1"/>
    </source>
</evidence>
<name>A0A9P4HI43_9PLEO</name>
<gene>
    <name evidence="1" type="ORF">EK21DRAFT_96727</name>
</gene>
<dbReference type="Proteomes" id="UP000799777">
    <property type="component" value="Unassembled WGS sequence"/>
</dbReference>
<dbReference type="PANTHER" id="PTHR37048:SF2">
    <property type="entry name" value="QUESTIONABLE PROTEIN"/>
    <property type="match status" value="1"/>
</dbReference>
<organism evidence="1 2">
    <name type="scientific">Setomelanomma holmii</name>
    <dbReference type="NCBI Taxonomy" id="210430"/>
    <lineage>
        <taxon>Eukaryota</taxon>
        <taxon>Fungi</taxon>
        <taxon>Dikarya</taxon>
        <taxon>Ascomycota</taxon>
        <taxon>Pezizomycotina</taxon>
        <taxon>Dothideomycetes</taxon>
        <taxon>Pleosporomycetidae</taxon>
        <taxon>Pleosporales</taxon>
        <taxon>Pleosporineae</taxon>
        <taxon>Phaeosphaeriaceae</taxon>
        <taxon>Setomelanomma</taxon>
    </lineage>
</organism>
<dbReference type="OrthoDB" id="3537171at2759"/>
<dbReference type="AlphaFoldDB" id="A0A9P4HI43"/>
<proteinExistence type="predicted"/>
<accession>A0A9P4HI43</accession>